<evidence type="ECO:0000256" key="5">
    <source>
        <dbReference type="ARBA" id="ARBA00023002"/>
    </source>
</evidence>
<dbReference type="PROSITE" id="PS51324">
    <property type="entry name" value="ERV_ALR"/>
    <property type="match status" value="1"/>
</dbReference>
<evidence type="ECO:0000256" key="4">
    <source>
        <dbReference type="ARBA" id="ARBA00022827"/>
    </source>
</evidence>
<dbReference type="EC" id="1.8.3.2" evidence="2"/>
<dbReference type="InterPro" id="IPR017905">
    <property type="entry name" value="ERV/ALR_sulphydryl_oxidase"/>
</dbReference>
<dbReference type="InterPro" id="IPR036774">
    <property type="entry name" value="ERV/ALR_sulphydryl_oxid_sf"/>
</dbReference>
<keyword evidence="4" id="KW-0274">FAD</keyword>
<evidence type="ECO:0000256" key="6">
    <source>
        <dbReference type="ARBA" id="ARBA00023157"/>
    </source>
</evidence>
<comment type="cofactor">
    <cofactor evidence="1">
        <name>FAD</name>
        <dbReference type="ChEBI" id="CHEBI:57692"/>
    </cofactor>
</comment>
<evidence type="ECO:0000313" key="8">
    <source>
        <dbReference type="EMBL" id="QHT14485.1"/>
    </source>
</evidence>
<dbReference type="AlphaFoldDB" id="A0A6C0DFX3"/>
<keyword evidence="6" id="KW-1015">Disulfide bond</keyword>
<organism evidence="8">
    <name type="scientific">viral metagenome</name>
    <dbReference type="NCBI Taxonomy" id="1070528"/>
    <lineage>
        <taxon>unclassified sequences</taxon>
        <taxon>metagenomes</taxon>
        <taxon>organismal metagenomes</taxon>
    </lineage>
</organism>
<evidence type="ECO:0000256" key="3">
    <source>
        <dbReference type="ARBA" id="ARBA00022630"/>
    </source>
</evidence>
<protein>
    <recommendedName>
        <fullName evidence="2">thiol oxidase</fullName>
        <ecNumber evidence="2">1.8.3.2</ecNumber>
    </recommendedName>
</protein>
<accession>A0A6C0DFX3</accession>
<evidence type="ECO:0000259" key="7">
    <source>
        <dbReference type="PROSITE" id="PS51324"/>
    </source>
</evidence>
<dbReference type="EMBL" id="MN739586">
    <property type="protein sequence ID" value="QHT14485.1"/>
    <property type="molecule type" value="Genomic_DNA"/>
</dbReference>
<reference evidence="8" key="1">
    <citation type="journal article" date="2020" name="Nature">
        <title>Giant virus diversity and host interactions through global metagenomics.</title>
        <authorList>
            <person name="Schulz F."/>
            <person name="Roux S."/>
            <person name="Paez-Espino D."/>
            <person name="Jungbluth S."/>
            <person name="Walsh D.A."/>
            <person name="Denef V.J."/>
            <person name="McMahon K.D."/>
            <person name="Konstantinidis K.T."/>
            <person name="Eloe-Fadrosh E.A."/>
            <person name="Kyrpides N.C."/>
            <person name="Woyke T."/>
        </authorList>
    </citation>
    <scope>NUCLEOTIDE SEQUENCE</scope>
    <source>
        <strain evidence="8">GVMAG-M-3300023174-141</strain>
    </source>
</reference>
<name>A0A6C0DFX3_9ZZZZ</name>
<dbReference type="SUPFAM" id="SSF69000">
    <property type="entry name" value="FAD-dependent thiol oxidase"/>
    <property type="match status" value="1"/>
</dbReference>
<sequence length="108" mass="12933">MPDRPKHSWGTHLWAFIHTISIVDFEDEDVQVRFAKEAIDNLRGVGACIPCHRCRAHYDLFFQTEIEGRDRFGRMELFRLFVEFHNTINQKLRKSVLEYEEAHSLWIN</sequence>
<dbReference type="Pfam" id="PF04777">
    <property type="entry name" value="Evr1_Alr"/>
    <property type="match status" value="1"/>
</dbReference>
<dbReference type="GO" id="GO:0016972">
    <property type="term" value="F:thiol oxidase activity"/>
    <property type="evidence" value="ECO:0007669"/>
    <property type="project" value="UniProtKB-EC"/>
</dbReference>
<evidence type="ECO:0000256" key="2">
    <source>
        <dbReference type="ARBA" id="ARBA00012512"/>
    </source>
</evidence>
<keyword evidence="5" id="KW-0560">Oxidoreductase</keyword>
<proteinExistence type="predicted"/>
<evidence type="ECO:0000256" key="1">
    <source>
        <dbReference type="ARBA" id="ARBA00001974"/>
    </source>
</evidence>
<feature type="domain" description="ERV/ALR sulfhydryl oxidase" evidence="7">
    <location>
        <begin position="1"/>
        <end position="106"/>
    </location>
</feature>
<dbReference type="Gene3D" id="1.20.120.310">
    <property type="entry name" value="ERV/ALR sulfhydryl oxidase domain"/>
    <property type="match status" value="1"/>
</dbReference>
<keyword evidence="3" id="KW-0285">Flavoprotein</keyword>